<proteinExistence type="predicted"/>
<dbReference type="EMBL" id="MU275893">
    <property type="protein sequence ID" value="KAI0048017.1"/>
    <property type="molecule type" value="Genomic_DNA"/>
</dbReference>
<reference evidence="1" key="1">
    <citation type="submission" date="2021-02" db="EMBL/GenBank/DDBJ databases">
        <authorList>
            <consortium name="DOE Joint Genome Institute"/>
            <person name="Ahrendt S."/>
            <person name="Looney B.P."/>
            <person name="Miyauchi S."/>
            <person name="Morin E."/>
            <person name="Drula E."/>
            <person name="Courty P.E."/>
            <person name="Chicoki N."/>
            <person name="Fauchery L."/>
            <person name="Kohler A."/>
            <person name="Kuo A."/>
            <person name="Labutti K."/>
            <person name="Pangilinan J."/>
            <person name="Lipzen A."/>
            <person name="Riley R."/>
            <person name="Andreopoulos W."/>
            <person name="He G."/>
            <person name="Johnson J."/>
            <person name="Barry K.W."/>
            <person name="Grigoriev I.V."/>
            <person name="Nagy L."/>
            <person name="Hibbett D."/>
            <person name="Henrissat B."/>
            <person name="Matheny P.B."/>
            <person name="Labbe J."/>
            <person name="Martin F."/>
        </authorList>
    </citation>
    <scope>NUCLEOTIDE SEQUENCE</scope>
    <source>
        <strain evidence="1">FP105234-sp</strain>
    </source>
</reference>
<organism evidence="1 2">
    <name type="scientific">Auriscalpium vulgare</name>
    <dbReference type="NCBI Taxonomy" id="40419"/>
    <lineage>
        <taxon>Eukaryota</taxon>
        <taxon>Fungi</taxon>
        <taxon>Dikarya</taxon>
        <taxon>Basidiomycota</taxon>
        <taxon>Agaricomycotina</taxon>
        <taxon>Agaricomycetes</taxon>
        <taxon>Russulales</taxon>
        <taxon>Auriscalpiaceae</taxon>
        <taxon>Auriscalpium</taxon>
    </lineage>
</organism>
<evidence type="ECO:0000313" key="2">
    <source>
        <dbReference type="Proteomes" id="UP000814033"/>
    </source>
</evidence>
<comment type="caution">
    <text evidence="1">The sequence shown here is derived from an EMBL/GenBank/DDBJ whole genome shotgun (WGS) entry which is preliminary data.</text>
</comment>
<sequence>MPFIVTSWMSTFCIVCHSVPRVDRAGPSVRRLPLTTGGNCPTHGECIYLDHNELANAVAPDSAAPCMQAARVLPLHSAQQLQSKLCGDIARWLRALALCMKRLGLRYGHSH</sequence>
<dbReference type="Proteomes" id="UP000814033">
    <property type="component" value="Unassembled WGS sequence"/>
</dbReference>
<reference evidence="1" key="2">
    <citation type="journal article" date="2022" name="New Phytol.">
        <title>Evolutionary transition to the ectomycorrhizal habit in the genomes of a hyperdiverse lineage of mushroom-forming fungi.</title>
        <authorList>
            <person name="Looney B."/>
            <person name="Miyauchi S."/>
            <person name="Morin E."/>
            <person name="Drula E."/>
            <person name="Courty P.E."/>
            <person name="Kohler A."/>
            <person name="Kuo A."/>
            <person name="LaButti K."/>
            <person name="Pangilinan J."/>
            <person name="Lipzen A."/>
            <person name="Riley R."/>
            <person name="Andreopoulos W."/>
            <person name="He G."/>
            <person name="Johnson J."/>
            <person name="Nolan M."/>
            <person name="Tritt A."/>
            <person name="Barry K.W."/>
            <person name="Grigoriev I.V."/>
            <person name="Nagy L.G."/>
            <person name="Hibbett D."/>
            <person name="Henrissat B."/>
            <person name="Matheny P.B."/>
            <person name="Labbe J."/>
            <person name="Martin F.M."/>
        </authorList>
    </citation>
    <scope>NUCLEOTIDE SEQUENCE</scope>
    <source>
        <strain evidence="1">FP105234-sp</strain>
    </source>
</reference>
<gene>
    <name evidence="1" type="ORF">FA95DRAFT_1128926</name>
</gene>
<protein>
    <submittedName>
        <fullName evidence="1">Uncharacterized protein</fullName>
    </submittedName>
</protein>
<name>A0ACB8RVQ6_9AGAM</name>
<keyword evidence="2" id="KW-1185">Reference proteome</keyword>
<accession>A0ACB8RVQ6</accession>
<evidence type="ECO:0000313" key="1">
    <source>
        <dbReference type="EMBL" id="KAI0048017.1"/>
    </source>
</evidence>